<sequence>MTTQLSLPICVIPGCTTVVAEWGVPCDGCVAAFGPMLQHNPDGRRLSVEDIERRDDGVRLAYRVARLRGVL</sequence>
<evidence type="ECO:0000313" key="1">
    <source>
        <dbReference type="EMBL" id="AJA43366.1"/>
    </source>
</evidence>
<name>A0A0A7S2F2_9CAUD</name>
<reference evidence="1 2" key="1">
    <citation type="submission" date="2014-10" db="EMBL/GenBank/DDBJ databases">
        <authorList>
            <person name="Msani S."/>
            <person name="Brouckaert M.-A."/>
            <person name="Jacobs C."/>
            <person name="Mafu P."/>
            <person name="Moti D."/>
            <person name="Naeem M."/>
            <person name="Ntuli T."/>
            <person name="Mngomezulu K."/>
            <person name="Larsen M.H."/>
            <person name="Rubin E.J."/>
            <person name="Russell D.A."/>
            <person name="Guerrero C.A."/>
            <person name="Bowman C.A."/>
            <person name="Jacobs-Sera D."/>
            <person name="Hendrix R.W."/>
            <person name="Hatfull G.F."/>
        </authorList>
    </citation>
    <scope>NUCLEOTIDE SEQUENCE [LARGE SCALE GENOMIC DNA]</scope>
</reference>
<gene>
    <name evidence="1" type="primary">65</name>
    <name evidence="1" type="ORF">PBI_SBASH_65</name>
</gene>
<proteinExistence type="predicted"/>
<dbReference type="Proteomes" id="UP000031075">
    <property type="component" value="Segment"/>
</dbReference>
<protein>
    <submittedName>
        <fullName evidence="1">Uncharacterized protein</fullName>
    </submittedName>
</protein>
<dbReference type="KEGG" id="vg:23679480"/>
<organism evidence="1 2">
    <name type="scientific">Mycobacterium phage Sbash</name>
    <dbReference type="NCBI Taxonomy" id="1567475"/>
    <lineage>
        <taxon>Viruses</taxon>
        <taxon>Duplodnaviria</taxon>
        <taxon>Heunggongvirae</taxon>
        <taxon>Uroviricota</taxon>
        <taxon>Caudoviricetes</taxon>
        <taxon>Chenonavirus</taxon>
        <taxon>Chenonavirus sbash</taxon>
    </lineage>
</organism>
<dbReference type="GeneID" id="23679480"/>
<keyword evidence="2" id="KW-1185">Reference proteome</keyword>
<dbReference type="EMBL" id="KP027201">
    <property type="protein sequence ID" value="AJA43366.1"/>
    <property type="molecule type" value="Genomic_DNA"/>
</dbReference>
<dbReference type="OrthoDB" id="34776at10239"/>
<accession>A0A0A7S2F2</accession>
<dbReference type="RefSeq" id="YP_009124719.1">
    <property type="nucleotide sequence ID" value="NC_026589.1"/>
</dbReference>
<evidence type="ECO:0000313" key="2">
    <source>
        <dbReference type="Proteomes" id="UP000031075"/>
    </source>
</evidence>